<dbReference type="Proteomes" id="UP000494117">
    <property type="component" value="Unassembled WGS sequence"/>
</dbReference>
<dbReference type="PANTHER" id="PTHR38593:SF1">
    <property type="entry name" value="BLR2558 PROTEIN"/>
    <property type="match status" value="1"/>
</dbReference>
<dbReference type="Pfam" id="PF13628">
    <property type="entry name" value="DUF4142"/>
    <property type="match status" value="1"/>
</dbReference>
<evidence type="ECO:0000259" key="3">
    <source>
        <dbReference type="Pfam" id="PF13628"/>
    </source>
</evidence>
<protein>
    <recommendedName>
        <fullName evidence="3">DUF4142 domain-containing protein</fullName>
    </recommendedName>
</protein>
<dbReference type="InterPro" id="IPR025419">
    <property type="entry name" value="DUF4142"/>
</dbReference>
<evidence type="ECO:0000256" key="2">
    <source>
        <dbReference type="SAM" id="SignalP"/>
    </source>
</evidence>
<organism evidence="4 5">
    <name type="scientific">Achromobacter anxifer</name>
    <dbReference type="NCBI Taxonomy" id="1287737"/>
    <lineage>
        <taxon>Bacteria</taxon>
        <taxon>Pseudomonadati</taxon>
        <taxon>Pseudomonadota</taxon>
        <taxon>Betaproteobacteria</taxon>
        <taxon>Burkholderiales</taxon>
        <taxon>Alcaligenaceae</taxon>
        <taxon>Achromobacter</taxon>
    </lineage>
</organism>
<evidence type="ECO:0000313" key="4">
    <source>
        <dbReference type="EMBL" id="CAB3833237.1"/>
    </source>
</evidence>
<feature type="chain" id="PRO_5028943474" description="DUF4142 domain-containing protein" evidence="2">
    <location>
        <begin position="28"/>
        <end position="207"/>
    </location>
</feature>
<feature type="region of interest" description="Disordered" evidence="1">
    <location>
        <begin position="164"/>
        <end position="207"/>
    </location>
</feature>
<evidence type="ECO:0000256" key="1">
    <source>
        <dbReference type="SAM" id="MobiDB-lite"/>
    </source>
</evidence>
<gene>
    <name evidence="4" type="ORF">LMG26858_00808</name>
</gene>
<keyword evidence="5" id="KW-1185">Reference proteome</keyword>
<dbReference type="InterPro" id="IPR012347">
    <property type="entry name" value="Ferritin-like"/>
</dbReference>
<dbReference type="EMBL" id="CADILG010000003">
    <property type="protein sequence ID" value="CAB3833237.1"/>
    <property type="molecule type" value="Genomic_DNA"/>
</dbReference>
<feature type="domain" description="DUF4142" evidence="3">
    <location>
        <begin position="34"/>
        <end position="169"/>
    </location>
</feature>
<evidence type="ECO:0000313" key="5">
    <source>
        <dbReference type="Proteomes" id="UP000494117"/>
    </source>
</evidence>
<dbReference type="PANTHER" id="PTHR38593">
    <property type="entry name" value="BLR2558 PROTEIN"/>
    <property type="match status" value="1"/>
</dbReference>
<dbReference type="AlphaFoldDB" id="A0A6S7DR63"/>
<reference evidence="4 5" key="1">
    <citation type="submission" date="2020-04" db="EMBL/GenBank/DDBJ databases">
        <authorList>
            <person name="De Canck E."/>
        </authorList>
    </citation>
    <scope>NUCLEOTIDE SEQUENCE [LARGE SCALE GENOMIC DNA]</scope>
    <source>
        <strain evidence="4 5">LMG 26858</strain>
    </source>
</reference>
<dbReference type="RefSeq" id="WP_175205687.1">
    <property type="nucleotide sequence ID" value="NZ_CADILG010000003.1"/>
</dbReference>
<feature type="region of interest" description="Disordered" evidence="1">
    <location>
        <begin position="92"/>
        <end position="112"/>
    </location>
</feature>
<accession>A0A6S7DR63</accession>
<name>A0A6S7DR63_9BURK</name>
<proteinExistence type="predicted"/>
<feature type="signal peptide" evidence="2">
    <location>
        <begin position="1"/>
        <end position="27"/>
    </location>
</feature>
<sequence length="207" mass="22196">MKKTTWMCAVAALCLFAAPGLLGGAQAQELAEPDARFLQAAAASGMFEEQAARLAEKRAADGEVKAFAAKMLEQHRALDAELTTLAGRKQVKLPDEPSEPDRRTLEQLGDRTGPDFDTLYIEKAAVDAHTMANRLYETAARESKDPQVRDFAVRALPALAEHLAMSRKLQRGPPAEPDKIQPAVKGEAPAVSPASRDAPASSIAPAR</sequence>
<dbReference type="Gene3D" id="1.20.1260.10">
    <property type="match status" value="1"/>
</dbReference>
<keyword evidence="2" id="KW-0732">Signal</keyword>